<evidence type="ECO:0000256" key="5">
    <source>
        <dbReference type="SAM" id="MobiDB-lite"/>
    </source>
</evidence>
<feature type="region of interest" description="Disordered" evidence="5">
    <location>
        <begin position="499"/>
        <end position="523"/>
    </location>
</feature>
<keyword evidence="3 4" id="KW-0408">Iron</keyword>
<dbReference type="OrthoDB" id="127107at2"/>
<dbReference type="AlphaFoldDB" id="Q02AQ9"/>
<dbReference type="GO" id="GO:0046872">
    <property type="term" value="F:metal ion binding"/>
    <property type="evidence" value="ECO:0007669"/>
    <property type="project" value="UniProtKB-KW"/>
</dbReference>
<feature type="chain" id="PRO_5004163513" description="Cytochrome c domain-containing protein" evidence="6">
    <location>
        <begin position="26"/>
        <end position="1064"/>
    </location>
</feature>
<dbReference type="InParanoid" id="Q02AQ9"/>
<protein>
    <recommendedName>
        <fullName evidence="7">Cytochrome c domain-containing protein</fullName>
    </recommendedName>
</protein>
<feature type="compositionally biased region" description="Gly residues" evidence="5">
    <location>
        <begin position="500"/>
        <end position="520"/>
    </location>
</feature>
<gene>
    <name evidence="8" type="ordered locus">Acid_0858</name>
</gene>
<feature type="compositionally biased region" description="Gly residues" evidence="5">
    <location>
        <begin position="968"/>
        <end position="977"/>
    </location>
</feature>
<dbReference type="Pfam" id="PF07583">
    <property type="entry name" value="PSCyt2"/>
    <property type="match status" value="1"/>
</dbReference>
<dbReference type="InterPro" id="IPR009056">
    <property type="entry name" value="Cyt_c-like_dom"/>
</dbReference>
<accession>Q02AQ9</accession>
<dbReference type="eggNOG" id="COG2010">
    <property type="taxonomic scope" value="Bacteria"/>
</dbReference>
<organism evidence="8">
    <name type="scientific">Solibacter usitatus (strain Ellin6076)</name>
    <dbReference type="NCBI Taxonomy" id="234267"/>
    <lineage>
        <taxon>Bacteria</taxon>
        <taxon>Pseudomonadati</taxon>
        <taxon>Acidobacteriota</taxon>
        <taxon>Terriglobia</taxon>
        <taxon>Bryobacterales</taxon>
        <taxon>Solibacteraceae</taxon>
        <taxon>Candidatus Solibacter</taxon>
    </lineage>
</organism>
<keyword evidence="6" id="KW-0732">Signal</keyword>
<reference evidence="8" key="1">
    <citation type="submission" date="2006-10" db="EMBL/GenBank/DDBJ databases">
        <title>Complete sequence of Solibacter usitatus Ellin6076.</title>
        <authorList>
            <consortium name="US DOE Joint Genome Institute"/>
            <person name="Copeland A."/>
            <person name="Lucas S."/>
            <person name="Lapidus A."/>
            <person name="Barry K."/>
            <person name="Detter J.C."/>
            <person name="Glavina del Rio T."/>
            <person name="Hammon N."/>
            <person name="Israni S."/>
            <person name="Dalin E."/>
            <person name="Tice H."/>
            <person name="Pitluck S."/>
            <person name="Thompson L.S."/>
            <person name="Brettin T."/>
            <person name="Bruce D."/>
            <person name="Han C."/>
            <person name="Tapia R."/>
            <person name="Gilna P."/>
            <person name="Schmutz J."/>
            <person name="Larimer F."/>
            <person name="Land M."/>
            <person name="Hauser L."/>
            <person name="Kyrpides N."/>
            <person name="Mikhailova N."/>
            <person name="Janssen P.H."/>
            <person name="Kuske C.R."/>
            <person name="Richardson P."/>
        </authorList>
    </citation>
    <scope>NUCLEOTIDE SEQUENCE</scope>
    <source>
        <strain evidence="8">Ellin6076</strain>
    </source>
</reference>
<feature type="compositionally biased region" description="Low complexity" evidence="5">
    <location>
        <begin position="996"/>
        <end position="1006"/>
    </location>
</feature>
<keyword evidence="2 4" id="KW-0479">Metal-binding</keyword>
<dbReference type="Pfam" id="PF07635">
    <property type="entry name" value="PSCyt1"/>
    <property type="match status" value="1"/>
</dbReference>
<dbReference type="InterPro" id="IPR022655">
    <property type="entry name" value="DUF1553"/>
</dbReference>
<sequence precursor="true">MSSPLSSFPGRAVVVLCTISPALFAQGVPAASPDFFEAKIRPLLSSQCYSCHTDTHLGELRLDSRDAMLKGGKRGTALVPGDPEKSLLVSAVRQTDPALKMPMGGKLKDAEIADIVAWVKAGAVWPKSAAPVPTTSSIDGKYTISAERRNFWSLLPLKDVKPPGAKDPRWNRTAIDRFIIAHLESEGLKPVKPASRHDLLRRATFDLTGLPPTPEEIAAFDKDNSPDAFAKVVDRLLASPNYGERWGRVWLDVARYGEDDYRSLNPNPRGYHPYPNAFVYRDWVIQALNDDLSYDKFVKAQLAGDLLDEKTRYKTLPATGFLGLGPWYYDNGAVEVTRADERHDRVDVVTRGFLGLTVACARCHDHKYDPIPTTDYYSLAGVFLNTAYHEYPRVPKSVLDQYTKGEEEVEKKQKVLQAMQTNLSAQLSESLAFKTANYLEAVYEVAGQKKEIDTVVEARKLDYELLQRWIKYMEKPTDKYKSKEAWQAMMKKAVPAAAAAGGGRGMGGGGGRGGRGGGGAANTDSKKLAEEFQAEVIRVMLARKDLQEENDIIAAKALEGTKKKKRANKPNEFITNDDFCPNCGLRLKNMPEADNNLWTEIFQRELLDSEDPAAMMAMGGRGGKPGVLLFRGWGLESRIGAEPQAQMAAIRADIEEARKKLEPGYPFLHGVQDAEKPVDLPVALRGNPENLGKEVPRHFLSMLTPGDPQPFTKGSGRLELAEEILKQPIAMRVIVNRIWKGHFGTGLVDTPSNFGVTGERPTNPDLLEYLAGSFVAGGMSMKKLHREIMLSSVYQLSSETNEANLAKDSGNRLYWRFDRKRLEAEQLRDAVLLISGNLDKSQGGPSVDLSPAFTRRTVYGKVSRYKLDEYLQLFDFPAPNISAEKRFTTTVPQQRLFLMNSDFMQAEAEELAKRVASEPDNRARIKKAYLLVYGRDPTEAEIKLGIDYLHAEPMREYEENKNKPPEVGRGGRGGRGGAPTTPTTTTSDAAKPDMPPAAVGGDEAAAGGAAPAMPMGMGMMGGMGGPGGRRGGAPAAPITVKYEPTAWGRYVKILFSSSEFLFIN</sequence>
<proteinExistence type="predicted"/>
<evidence type="ECO:0000256" key="6">
    <source>
        <dbReference type="SAM" id="SignalP"/>
    </source>
</evidence>
<dbReference type="PANTHER" id="PTHR35889:SF3">
    <property type="entry name" value="F-BOX DOMAIN-CONTAINING PROTEIN"/>
    <property type="match status" value="1"/>
</dbReference>
<feature type="domain" description="Cytochrome c" evidence="7">
    <location>
        <begin position="27"/>
        <end position="123"/>
    </location>
</feature>
<name>Q02AQ9_SOLUE</name>
<dbReference type="Pfam" id="PF07587">
    <property type="entry name" value="PSD1"/>
    <property type="match status" value="1"/>
</dbReference>
<dbReference type="PANTHER" id="PTHR35889">
    <property type="entry name" value="CYCLOINULO-OLIGOSACCHARIDE FRUCTANOTRANSFERASE-RELATED"/>
    <property type="match status" value="1"/>
</dbReference>
<evidence type="ECO:0000313" key="8">
    <source>
        <dbReference type="EMBL" id="ABJ81857.1"/>
    </source>
</evidence>
<dbReference type="GO" id="GO:0020037">
    <property type="term" value="F:heme binding"/>
    <property type="evidence" value="ECO:0007669"/>
    <property type="project" value="InterPro"/>
</dbReference>
<dbReference type="EMBL" id="CP000473">
    <property type="protein sequence ID" value="ABJ81857.1"/>
    <property type="molecule type" value="Genomic_DNA"/>
</dbReference>
<feature type="compositionally biased region" description="Basic and acidic residues" evidence="5">
    <location>
        <begin position="956"/>
        <end position="966"/>
    </location>
</feature>
<dbReference type="HOGENOM" id="CLU_005632_1_0_0"/>
<dbReference type="InterPro" id="IPR036909">
    <property type="entry name" value="Cyt_c-like_dom_sf"/>
</dbReference>
<dbReference type="GO" id="GO:0009055">
    <property type="term" value="F:electron transfer activity"/>
    <property type="evidence" value="ECO:0007669"/>
    <property type="project" value="InterPro"/>
</dbReference>
<dbReference type="KEGG" id="sus:Acid_0858"/>
<evidence type="ECO:0000256" key="2">
    <source>
        <dbReference type="ARBA" id="ARBA00022723"/>
    </source>
</evidence>
<evidence type="ECO:0000256" key="3">
    <source>
        <dbReference type="ARBA" id="ARBA00023004"/>
    </source>
</evidence>
<dbReference type="InterPro" id="IPR011429">
    <property type="entry name" value="Cyt_c_Planctomycete-type"/>
</dbReference>
<feature type="region of interest" description="Disordered" evidence="5">
    <location>
        <begin position="956"/>
        <end position="1006"/>
    </location>
</feature>
<keyword evidence="1 4" id="KW-0349">Heme</keyword>
<evidence type="ECO:0000259" key="7">
    <source>
        <dbReference type="PROSITE" id="PS51007"/>
    </source>
</evidence>
<dbReference type="SUPFAM" id="SSF46626">
    <property type="entry name" value="Cytochrome c"/>
    <property type="match status" value="1"/>
</dbReference>
<dbReference type="InterPro" id="IPR011444">
    <property type="entry name" value="DUF1549"/>
</dbReference>
<feature type="signal peptide" evidence="6">
    <location>
        <begin position="1"/>
        <end position="25"/>
    </location>
</feature>
<evidence type="ECO:0000256" key="4">
    <source>
        <dbReference type="PROSITE-ProRule" id="PRU00433"/>
    </source>
</evidence>
<dbReference type="STRING" id="234267.Acid_0858"/>
<dbReference type="PROSITE" id="PS51007">
    <property type="entry name" value="CYTC"/>
    <property type="match status" value="1"/>
</dbReference>
<evidence type="ECO:0000256" key="1">
    <source>
        <dbReference type="ARBA" id="ARBA00022617"/>
    </source>
</evidence>